<name>A0A8D8CPY3_CULPI</name>
<evidence type="ECO:0000256" key="1">
    <source>
        <dbReference type="SAM" id="Phobius"/>
    </source>
</evidence>
<keyword evidence="1" id="KW-0812">Transmembrane</keyword>
<dbReference type="EMBL" id="HBUE01127981">
    <property type="protein sequence ID" value="CAG6495266.1"/>
    <property type="molecule type" value="Transcribed_RNA"/>
</dbReference>
<sequence>MMKRKFTPRLHISQITVVSATRTHTQTSLIFSTPSGTQIALPIGQKKWWENYFPAPVHITKNVFKVTYLLWRFFARKRNYFDSAFSTTNDSPRTSARGDWCEREVNSLDNTIPFFIFCVLFFGNNFFLFCFADTSYEIMEAPSPKPEN</sequence>
<feature type="transmembrane region" description="Helical" evidence="1">
    <location>
        <begin position="112"/>
        <end position="136"/>
    </location>
</feature>
<dbReference type="EMBL" id="HBUE01127980">
    <property type="protein sequence ID" value="CAG6495265.1"/>
    <property type="molecule type" value="Transcribed_RNA"/>
</dbReference>
<protein>
    <submittedName>
        <fullName evidence="2">(northern house mosquito) hypothetical protein</fullName>
    </submittedName>
</protein>
<dbReference type="AlphaFoldDB" id="A0A8D8CPY3"/>
<proteinExistence type="predicted"/>
<accession>A0A8D8CPY3</accession>
<evidence type="ECO:0000313" key="2">
    <source>
        <dbReference type="EMBL" id="CAG6495265.1"/>
    </source>
</evidence>
<keyword evidence="1" id="KW-1133">Transmembrane helix</keyword>
<organism evidence="2">
    <name type="scientific">Culex pipiens</name>
    <name type="common">House mosquito</name>
    <dbReference type="NCBI Taxonomy" id="7175"/>
    <lineage>
        <taxon>Eukaryota</taxon>
        <taxon>Metazoa</taxon>
        <taxon>Ecdysozoa</taxon>
        <taxon>Arthropoda</taxon>
        <taxon>Hexapoda</taxon>
        <taxon>Insecta</taxon>
        <taxon>Pterygota</taxon>
        <taxon>Neoptera</taxon>
        <taxon>Endopterygota</taxon>
        <taxon>Diptera</taxon>
        <taxon>Nematocera</taxon>
        <taxon>Culicoidea</taxon>
        <taxon>Culicidae</taxon>
        <taxon>Culicinae</taxon>
        <taxon>Culicini</taxon>
        <taxon>Culex</taxon>
        <taxon>Culex</taxon>
    </lineage>
</organism>
<keyword evidence="1" id="KW-0472">Membrane</keyword>
<reference evidence="2" key="1">
    <citation type="submission" date="2021-05" db="EMBL/GenBank/DDBJ databases">
        <authorList>
            <person name="Alioto T."/>
            <person name="Alioto T."/>
            <person name="Gomez Garrido J."/>
        </authorList>
    </citation>
    <scope>NUCLEOTIDE SEQUENCE</scope>
</reference>